<dbReference type="GO" id="GO:0016743">
    <property type="term" value="F:carboxyl- or carbamoyltransferase activity"/>
    <property type="evidence" value="ECO:0007669"/>
    <property type="project" value="InterPro"/>
</dbReference>
<dbReference type="GO" id="GO:0006633">
    <property type="term" value="P:fatty acid biosynthetic process"/>
    <property type="evidence" value="ECO:0007669"/>
    <property type="project" value="UniProtKB-KW"/>
</dbReference>
<dbReference type="PROSITE" id="PS50989">
    <property type="entry name" value="COA_CT_CTER"/>
    <property type="match status" value="1"/>
</dbReference>
<evidence type="ECO:0000256" key="8">
    <source>
        <dbReference type="ARBA" id="ARBA00049152"/>
    </source>
</evidence>
<dbReference type="Proteomes" id="UP000197138">
    <property type="component" value="Unassembled WGS sequence"/>
</dbReference>
<evidence type="ECO:0000256" key="7">
    <source>
        <dbReference type="ARBA" id="ARBA00023160"/>
    </source>
</evidence>
<dbReference type="AlphaFoldDB" id="A0A218VUJ9"/>
<dbReference type="UniPathway" id="UPA00655">
    <property type="reaction ID" value="UER00711"/>
</dbReference>
<evidence type="ECO:0000313" key="12">
    <source>
        <dbReference type="Proteomes" id="UP000197138"/>
    </source>
</evidence>
<keyword evidence="4" id="KW-0276">Fatty acid metabolism</keyword>
<dbReference type="GO" id="GO:0005524">
    <property type="term" value="F:ATP binding"/>
    <property type="evidence" value="ECO:0007669"/>
    <property type="project" value="UniProtKB-KW"/>
</dbReference>
<dbReference type="InterPro" id="IPR011763">
    <property type="entry name" value="COA_CT_C"/>
</dbReference>
<dbReference type="GO" id="GO:0003989">
    <property type="term" value="F:acetyl-CoA carboxylase activity"/>
    <property type="evidence" value="ECO:0007669"/>
    <property type="project" value="InterPro"/>
</dbReference>
<reference evidence="12" key="1">
    <citation type="journal article" date="2017" name="Plant J.">
        <title>The pomegranate (Punica granatum L.) genome and the genomics of punicalagin biosynthesis.</title>
        <authorList>
            <person name="Qin G."/>
            <person name="Xu C."/>
            <person name="Ming R."/>
            <person name="Tang H."/>
            <person name="Guyot R."/>
            <person name="Kramer E.M."/>
            <person name="Hu Y."/>
            <person name="Yi X."/>
            <person name="Qi Y."/>
            <person name="Xu X."/>
            <person name="Gao Z."/>
            <person name="Pan H."/>
            <person name="Jian J."/>
            <person name="Tian Y."/>
            <person name="Yue Z."/>
            <person name="Xu Y."/>
        </authorList>
    </citation>
    <scope>NUCLEOTIDE SEQUENCE [LARGE SCALE GENOMIC DNA]</scope>
    <source>
        <strain evidence="12">cv. Dabenzi</strain>
    </source>
</reference>
<keyword evidence="7" id="KW-0275">Fatty acid biosynthesis</keyword>
<evidence type="ECO:0000256" key="2">
    <source>
        <dbReference type="ARBA" id="ARBA00022516"/>
    </source>
</evidence>
<dbReference type="GO" id="GO:0009317">
    <property type="term" value="C:acetyl-CoA carboxylase complex"/>
    <property type="evidence" value="ECO:0007669"/>
    <property type="project" value="InterPro"/>
</dbReference>
<proteinExistence type="predicted"/>
<gene>
    <name evidence="11" type="ORF">CDL15_Pgr018799</name>
</gene>
<evidence type="ECO:0000256" key="9">
    <source>
        <dbReference type="SAM" id="MobiDB-lite"/>
    </source>
</evidence>
<dbReference type="EC" id="2.1.3.15" evidence="1"/>
<feature type="domain" description="CoA carboxyltransferase C-terminal" evidence="10">
    <location>
        <begin position="143"/>
        <end position="393"/>
    </location>
</feature>
<dbReference type="PRINTS" id="PR01069">
    <property type="entry name" value="ACCCTRFRASEA"/>
</dbReference>
<accession>A0A218VUJ9</accession>
<dbReference type="InterPro" id="IPR029045">
    <property type="entry name" value="ClpP/crotonase-like_dom_sf"/>
</dbReference>
<feature type="compositionally biased region" description="Basic and acidic residues" evidence="9">
    <location>
        <begin position="481"/>
        <end position="506"/>
    </location>
</feature>
<dbReference type="PANTHER" id="PTHR42853">
    <property type="entry name" value="ACETYL-COENZYME A CARBOXYLASE CARBOXYL TRANSFERASE SUBUNIT ALPHA"/>
    <property type="match status" value="1"/>
</dbReference>
<dbReference type="Gene3D" id="3.90.226.10">
    <property type="entry name" value="2-enoyl-CoA Hydratase, Chain A, domain 1"/>
    <property type="match status" value="1"/>
</dbReference>
<dbReference type="Pfam" id="PF03255">
    <property type="entry name" value="ACCA"/>
    <property type="match status" value="1"/>
</dbReference>
<dbReference type="GO" id="GO:2001295">
    <property type="term" value="P:malonyl-CoA biosynthetic process"/>
    <property type="evidence" value="ECO:0007669"/>
    <property type="project" value="UniProtKB-UniPathway"/>
</dbReference>
<evidence type="ECO:0000256" key="3">
    <source>
        <dbReference type="ARBA" id="ARBA00022741"/>
    </source>
</evidence>
<protein>
    <recommendedName>
        <fullName evidence="1">acetyl-CoA carboxytransferase</fullName>
        <ecNumber evidence="1">2.1.3.15</ecNumber>
    </recommendedName>
</protein>
<evidence type="ECO:0000256" key="5">
    <source>
        <dbReference type="ARBA" id="ARBA00022840"/>
    </source>
</evidence>
<dbReference type="PANTHER" id="PTHR42853:SF1">
    <property type="entry name" value="ACETYL-COA CARBOXYTRANSFERASE"/>
    <property type="match status" value="1"/>
</dbReference>
<dbReference type="EMBL" id="MTKT01005815">
    <property type="protein sequence ID" value="OWM64227.1"/>
    <property type="molecule type" value="Genomic_DNA"/>
</dbReference>
<feature type="region of interest" description="Disordered" evidence="9">
    <location>
        <begin position="477"/>
        <end position="506"/>
    </location>
</feature>
<evidence type="ECO:0000256" key="1">
    <source>
        <dbReference type="ARBA" id="ARBA00011883"/>
    </source>
</evidence>
<comment type="caution">
    <text evidence="11">The sequence shown here is derived from an EMBL/GenBank/DDBJ whole genome shotgun (WGS) entry which is preliminary data.</text>
</comment>
<keyword evidence="2" id="KW-0444">Lipid biosynthesis</keyword>
<evidence type="ECO:0000256" key="4">
    <source>
        <dbReference type="ARBA" id="ARBA00022832"/>
    </source>
</evidence>
<evidence type="ECO:0000259" key="10">
    <source>
        <dbReference type="PROSITE" id="PS50989"/>
    </source>
</evidence>
<keyword evidence="5" id="KW-0067">ATP-binding</keyword>
<organism evidence="11 12">
    <name type="scientific">Punica granatum</name>
    <name type="common">Pomegranate</name>
    <dbReference type="NCBI Taxonomy" id="22663"/>
    <lineage>
        <taxon>Eukaryota</taxon>
        <taxon>Viridiplantae</taxon>
        <taxon>Streptophyta</taxon>
        <taxon>Embryophyta</taxon>
        <taxon>Tracheophyta</taxon>
        <taxon>Spermatophyta</taxon>
        <taxon>Magnoliopsida</taxon>
        <taxon>eudicotyledons</taxon>
        <taxon>Gunneridae</taxon>
        <taxon>Pentapetalae</taxon>
        <taxon>rosids</taxon>
        <taxon>malvids</taxon>
        <taxon>Myrtales</taxon>
        <taxon>Lythraceae</taxon>
        <taxon>Punica</taxon>
    </lineage>
</organism>
<name>A0A218VUJ9_PUNGR</name>
<keyword evidence="3" id="KW-0547">Nucleotide-binding</keyword>
<keyword evidence="6" id="KW-0443">Lipid metabolism</keyword>
<comment type="catalytic activity">
    <reaction evidence="8">
        <text>N(6)-carboxybiotinyl-L-lysyl-[protein] + acetyl-CoA = N(6)-biotinyl-L-lysyl-[protein] + malonyl-CoA</text>
        <dbReference type="Rhea" id="RHEA:54728"/>
        <dbReference type="Rhea" id="RHEA-COMP:10505"/>
        <dbReference type="Rhea" id="RHEA-COMP:10506"/>
        <dbReference type="ChEBI" id="CHEBI:57288"/>
        <dbReference type="ChEBI" id="CHEBI:57384"/>
        <dbReference type="ChEBI" id="CHEBI:83144"/>
        <dbReference type="ChEBI" id="CHEBI:83145"/>
        <dbReference type="EC" id="2.1.3.15"/>
    </reaction>
</comment>
<evidence type="ECO:0000256" key="6">
    <source>
        <dbReference type="ARBA" id="ARBA00023098"/>
    </source>
</evidence>
<sequence length="506" mass="56892">MTTVTSVARNCGVRAQWDFEFGSYSNAVEDTFLCDLLRGSCGCLNPRWLKVSEGAETRRQKRSRVVAKVKKGRKHEYPWPDNLNTNITSEHLTYLSHFNPLSEKLKPVTLPFVKPLIDLEKKIIEVCQMTDDTGLDFSDQIEALEGKYEQALKDLYTQLTPIQRLTVAQHTNRPTVLDHILNITDKWVELHGDRAGYDDPAIVIGIGTIDSRRYMFVGHQKGRSTKENISRNFAMPTPHGYRKALRLMTYADHHGFPIITFIDTPGAYADLKSKELGQGESVAHNLRTLFGPKVPIVRVVTGEGGSGGALAACANKLFMLENSAFYMATLLQPWSPLFPSEEQAAEKLRITAQEHYRLGIADGIIPEPLGGAQADPTWTTQQTKAELTSMSKEELLHHRMLKYRSIGGFQGGVPVGPEEKRNMKQSEVNASPTSILEKLSQPGAYLRLKQKLEKLDMVSQDIEMKERGKRLKMEINQGLPDEVKAKMEHPKSVRESIPKHSEMTKI</sequence>
<evidence type="ECO:0000313" key="11">
    <source>
        <dbReference type="EMBL" id="OWM64227.1"/>
    </source>
</evidence>
<dbReference type="SUPFAM" id="SSF52096">
    <property type="entry name" value="ClpP/crotonase"/>
    <property type="match status" value="1"/>
</dbReference>
<dbReference type="InterPro" id="IPR001095">
    <property type="entry name" value="Acetyl_CoA_COase_a_su"/>
</dbReference>